<feature type="domain" description="Radical SAM core" evidence="6">
    <location>
        <begin position="74"/>
        <end position="303"/>
    </location>
</feature>
<dbReference type="SFLD" id="SFLDS00029">
    <property type="entry name" value="Radical_SAM"/>
    <property type="match status" value="1"/>
</dbReference>
<dbReference type="SFLD" id="SFLDG01067">
    <property type="entry name" value="SPASM/twitch_domain_containing"/>
    <property type="match status" value="1"/>
</dbReference>
<evidence type="ECO:0000313" key="7">
    <source>
        <dbReference type="EMBL" id="SHK02561.1"/>
    </source>
</evidence>
<name>A0A1M6P3Q9_PARC5</name>
<evidence type="ECO:0000256" key="3">
    <source>
        <dbReference type="ARBA" id="ARBA00022723"/>
    </source>
</evidence>
<organism evidence="7 8">
    <name type="scientific">Paramaledivibacter caminithermalis (strain DSM 15212 / CIP 107654 / DViRD3)</name>
    <name type="common">Clostridium caminithermale</name>
    <dbReference type="NCBI Taxonomy" id="1121301"/>
    <lineage>
        <taxon>Bacteria</taxon>
        <taxon>Bacillati</taxon>
        <taxon>Bacillota</taxon>
        <taxon>Clostridia</taxon>
        <taxon>Peptostreptococcales</taxon>
        <taxon>Caminicellaceae</taxon>
        <taxon>Paramaledivibacter</taxon>
    </lineage>
</organism>
<dbReference type="InterPro" id="IPR023867">
    <property type="entry name" value="Sulphatase_maturase_rSAM"/>
</dbReference>
<dbReference type="OrthoDB" id="9808591at2"/>
<evidence type="ECO:0000313" key="8">
    <source>
        <dbReference type="Proteomes" id="UP000184465"/>
    </source>
</evidence>
<dbReference type="SUPFAM" id="SSF102114">
    <property type="entry name" value="Radical SAM enzymes"/>
    <property type="match status" value="1"/>
</dbReference>
<keyword evidence="5" id="KW-0411">Iron-sulfur</keyword>
<dbReference type="EMBL" id="FRAG01000021">
    <property type="protein sequence ID" value="SHK02561.1"/>
    <property type="molecule type" value="Genomic_DNA"/>
</dbReference>
<dbReference type="RefSeq" id="WP_073149444.1">
    <property type="nucleotide sequence ID" value="NZ_FRAG01000021.1"/>
</dbReference>
<dbReference type="STRING" id="1121301.SAMN02745912_02001"/>
<comment type="cofactor">
    <cofactor evidence="1">
        <name>[4Fe-4S] cluster</name>
        <dbReference type="ChEBI" id="CHEBI:49883"/>
    </cofactor>
</comment>
<dbReference type="PANTHER" id="PTHR43273">
    <property type="entry name" value="ANAEROBIC SULFATASE-MATURATING ENZYME HOMOLOG ASLB-RELATED"/>
    <property type="match status" value="1"/>
</dbReference>
<reference evidence="7 8" key="1">
    <citation type="submission" date="2016-11" db="EMBL/GenBank/DDBJ databases">
        <authorList>
            <person name="Jaros S."/>
            <person name="Januszkiewicz K."/>
            <person name="Wedrychowicz H."/>
        </authorList>
    </citation>
    <scope>NUCLEOTIDE SEQUENCE [LARGE SCALE GENOMIC DNA]</scope>
    <source>
        <strain evidence="7 8">DSM 15212</strain>
    </source>
</reference>
<evidence type="ECO:0000256" key="5">
    <source>
        <dbReference type="ARBA" id="ARBA00023014"/>
    </source>
</evidence>
<dbReference type="InterPro" id="IPR007197">
    <property type="entry name" value="rSAM"/>
</dbReference>
<keyword evidence="2" id="KW-0949">S-adenosyl-L-methionine</keyword>
<dbReference type="InterPro" id="IPR013785">
    <property type="entry name" value="Aldolase_TIM"/>
</dbReference>
<protein>
    <submittedName>
        <fullName evidence="7">4Fe-4S single cluster domain-containing protein</fullName>
    </submittedName>
</protein>
<dbReference type="PROSITE" id="PS51918">
    <property type="entry name" value="RADICAL_SAM"/>
    <property type="match status" value="1"/>
</dbReference>
<accession>A0A1M6P3Q9</accession>
<dbReference type="GO" id="GO:0046872">
    <property type="term" value="F:metal ion binding"/>
    <property type="evidence" value="ECO:0007669"/>
    <property type="project" value="UniProtKB-KW"/>
</dbReference>
<dbReference type="SFLD" id="SFLDG01384">
    <property type="entry name" value="thioether_bond_formation_requi"/>
    <property type="match status" value="1"/>
</dbReference>
<dbReference type="AlphaFoldDB" id="A0A1M6P3Q9"/>
<sequence length="415" mass="48471">MKIPNYVLAIENTGKKGGQILYNTINGSKVLITPKQEMLIKQKRNSEKLKGLWEKGYIVRDDYDEKEYVYKGLSNISKTYNLTVLPTYECNMKCEYCFESHVAKESMEKKHIGCLIDRIIQKIEYDKKTKIRIAFTGGEPLIRFNFIKLFFEQFQKKVLGKYNIDYEITVITNGSLLNRRIINFLKQNNCVGIQVTLDGVKEKHDRLRRLKNGDNSYELIIDNINAFMTEIPFVIRSNYKVGEEKELYSFIDELAEKINDRKLIKLKLRSIMDTLENRQYTKQSKNIDNLGKVIEYAFKKGIEVLQGSICDMCRIYSSSNEYIVPNGYIYRCLMLVGYEQFAIGNIFEKVRNGQEEFFNNLNIWKSCLDCPIVSLCAGGCRYEAYVKTGDITKKLCKYKEIKELTTKFIKAKYIL</sequence>
<dbReference type="InterPro" id="IPR058240">
    <property type="entry name" value="rSAM_sf"/>
</dbReference>
<dbReference type="PANTHER" id="PTHR43273:SF8">
    <property type="entry name" value="RADICAL SAM DOMAIN PROTEIN"/>
    <property type="match status" value="1"/>
</dbReference>
<proteinExistence type="predicted"/>
<dbReference type="Gene3D" id="3.20.20.70">
    <property type="entry name" value="Aldolase class I"/>
    <property type="match status" value="1"/>
</dbReference>
<dbReference type="InterPro" id="IPR023885">
    <property type="entry name" value="4Fe4S-binding_SPASM_dom"/>
</dbReference>
<dbReference type="Proteomes" id="UP000184465">
    <property type="component" value="Unassembled WGS sequence"/>
</dbReference>
<keyword evidence="3" id="KW-0479">Metal-binding</keyword>
<dbReference type="NCBIfam" id="TIGR04085">
    <property type="entry name" value="rSAM_more_4Fe4S"/>
    <property type="match status" value="1"/>
</dbReference>
<evidence type="ECO:0000256" key="1">
    <source>
        <dbReference type="ARBA" id="ARBA00001966"/>
    </source>
</evidence>
<evidence type="ECO:0000256" key="4">
    <source>
        <dbReference type="ARBA" id="ARBA00023004"/>
    </source>
</evidence>
<gene>
    <name evidence="7" type="ORF">SAMN02745912_02001</name>
</gene>
<keyword evidence="8" id="KW-1185">Reference proteome</keyword>
<evidence type="ECO:0000256" key="2">
    <source>
        <dbReference type="ARBA" id="ARBA00022691"/>
    </source>
</evidence>
<keyword evidence="4" id="KW-0408">Iron</keyword>
<dbReference type="GO" id="GO:0051536">
    <property type="term" value="F:iron-sulfur cluster binding"/>
    <property type="evidence" value="ECO:0007669"/>
    <property type="project" value="UniProtKB-KW"/>
</dbReference>
<dbReference type="UniPathway" id="UPA00782"/>
<dbReference type="GO" id="GO:0016491">
    <property type="term" value="F:oxidoreductase activity"/>
    <property type="evidence" value="ECO:0007669"/>
    <property type="project" value="InterPro"/>
</dbReference>
<dbReference type="SFLD" id="SFLDG01386">
    <property type="entry name" value="main_SPASM_domain-containing"/>
    <property type="match status" value="1"/>
</dbReference>
<evidence type="ECO:0000259" key="6">
    <source>
        <dbReference type="PROSITE" id="PS51918"/>
    </source>
</evidence>
<dbReference type="CDD" id="cd01335">
    <property type="entry name" value="Radical_SAM"/>
    <property type="match status" value="1"/>
</dbReference>
<dbReference type="Pfam" id="PF04055">
    <property type="entry name" value="Radical_SAM"/>
    <property type="match status" value="1"/>
</dbReference>